<dbReference type="VEuPathDB" id="FungiDB:PYU1_G014922"/>
<name>K3XCK6_GLOUD</name>
<keyword evidence="3" id="KW-1185">Reference proteome</keyword>
<dbReference type="EnsemblProtists" id="PYU1_T014953">
    <property type="protein sequence ID" value="PYU1_T014953"/>
    <property type="gene ID" value="PYU1_G014922"/>
</dbReference>
<dbReference type="EMBL" id="ADOS01001418">
    <property type="status" value="NOT_ANNOTATED_CDS"/>
    <property type="molecule type" value="Genomic_DNA"/>
</dbReference>
<reference evidence="2" key="3">
    <citation type="submission" date="2015-02" db="UniProtKB">
        <authorList>
            <consortium name="EnsemblProtists"/>
        </authorList>
    </citation>
    <scope>IDENTIFICATION</scope>
    <source>
        <strain evidence="2">DAOM BR144</strain>
    </source>
</reference>
<sequence length="78" mass="9226">MAKYTFKCEYNLKVLMNFVFGDQENVQLIIKYYIIFLCSYAHMNFIVLEANMSIPGSTIFATIEYVMVYILKFLKVPF</sequence>
<feature type="transmembrane region" description="Helical" evidence="1">
    <location>
        <begin position="30"/>
        <end position="48"/>
    </location>
</feature>
<dbReference type="VEuPathDB" id="FungiDB:PYU1_G014924"/>
<evidence type="ECO:0000313" key="3">
    <source>
        <dbReference type="Proteomes" id="UP000019132"/>
    </source>
</evidence>
<dbReference type="AlphaFoldDB" id="K3XCK6"/>
<dbReference type="EMBL" id="ADOS01001428">
    <property type="status" value="NOT_ANNOTATED_CDS"/>
    <property type="molecule type" value="Genomic_DNA"/>
</dbReference>
<protein>
    <submittedName>
        <fullName evidence="2">Uncharacterized protein</fullName>
    </submittedName>
</protein>
<dbReference type="InParanoid" id="K3XCK6"/>
<dbReference type="EnsemblProtists" id="PYU1_T014955">
    <property type="protein sequence ID" value="PYU1_T014955"/>
    <property type="gene ID" value="PYU1_G014924"/>
</dbReference>
<evidence type="ECO:0000256" key="1">
    <source>
        <dbReference type="SAM" id="Phobius"/>
    </source>
</evidence>
<reference evidence="3" key="1">
    <citation type="journal article" date="2010" name="Genome Biol.">
        <title>Genome sequence of the necrotrophic plant pathogen Pythium ultimum reveals original pathogenicity mechanisms and effector repertoire.</title>
        <authorList>
            <person name="Levesque C.A."/>
            <person name="Brouwer H."/>
            <person name="Cano L."/>
            <person name="Hamilton J.P."/>
            <person name="Holt C."/>
            <person name="Huitema E."/>
            <person name="Raffaele S."/>
            <person name="Robideau G.P."/>
            <person name="Thines M."/>
            <person name="Win J."/>
            <person name="Zerillo M.M."/>
            <person name="Beakes G.W."/>
            <person name="Boore J.L."/>
            <person name="Busam D."/>
            <person name="Dumas B."/>
            <person name="Ferriera S."/>
            <person name="Fuerstenberg S.I."/>
            <person name="Gachon C.M."/>
            <person name="Gaulin E."/>
            <person name="Govers F."/>
            <person name="Grenville-Briggs L."/>
            <person name="Horner N."/>
            <person name="Hostetler J."/>
            <person name="Jiang R.H."/>
            <person name="Johnson J."/>
            <person name="Krajaejun T."/>
            <person name="Lin H."/>
            <person name="Meijer H.J."/>
            <person name="Moore B."/>
            <person name="Morris P."/>
            <person name="Phuntmart V."/>
            <person name="Puiu D."/>
            <person name="Shetty J."/>
            <person name="Stajich J.E."/>
            <person name="Tripathy S."/>
            <person name="Wawra S."/>
            <person name="van West P."/>
            <person name="Whitty B.R."/>
            <person name="Coutinho P.M."/>
            <person name="Henrissat B."/>
            <person name="Martin F."/>
            <person name="Thomas P.D."/>
            <person name="Tyler B.M."/>
            <person name="De Vries R.P."/>
            <person name="Kamoun S."/>
            <person name="Yandell M."/>
            <person name="Tisserat N."/>
            <person name="Buell C.R."/>
        </authorList>
    </citation>
    <scope>NUCLEOTIDE SEQUENCE</scope>
    <source>
        <strain evidence="3">DAOM:BR144</strain>
    </source>
</reference>
<keyword evidence="1" id="KW-0812">Transmembrane</keyword>
<reference evidence="3" key="2">
    <citation type="submission" date="2010-04" db="EMBL/GenBank/DDBJ databases">
        <authorList>
            <person name="Buell R."/>
            <person name="Hamilton J."/>
            <person name="Hostetler J."/>
        </authorList>
    </citation>
    <scope>NUCLEOTIDE SEQUENCE [LARGE SCALE GENOMIC DNA]</scope>
    <source>
        <strain evidence="3">DAOM:BR144</strain>
    </source>
</reference>
<accession>K3XCK6</accession>
<organism evidence="2 3">
    <name type="scientific">Globisporangium ultimum (strain ATCC 200006 / CBS 805.95 / DAOM BR144)</name>
    <name type="common">Pythium ultimum</name>
    <dbReference type="NCBI Taxonomy" id="431595"/>
    <lineage>
        <taxon>Eukaryota</taxon>
        <taxon>Sar</taxon>
        <taxon>Stramenopiles</taxon>
        <taxon>Oomycota</taxon>
        <taxon>Peronosporomycetes</taxon>
        <taxon>Pythiales</taxon>
        <taxon>Pythiaceae</taxon>
        <taxon>Globisporangium</taxon>
    </lineage>
</organism>
<keyword evidence="1" id="KW-0472">Membrane</keyword>
<feature type="transmembrane region" description="Helical" evidence="1">
    <location>
        <begin position="54"/>
        <end position="74"/>
    </location>
</feature>
<proteinExistence type="predicted"/>
<keyword evidence="1" id="KW-1133">Transmembrane helix</keyword>
<dbReference type="HOGENOM" id="CLU_186423_0_0_1"/>
<dbReference type="Proteomes" id="UP000019132">
    <property type="component" value="Unassembled WGS sequence"/>
</dbReference>
<evidence type="ECO:0000313" key="2">
    <source>
        <dbReference type="EnsemblProtists" id="PYU1_T014955"/>
    </source>
</evidence>